<evidence type="ECO:0000256" key="2">
    <source>
        <dbReference type="ARBA" id="ARBA00004286"/>
    </source>
</evidence>
<keyword evidence="8" id="KW-0479">Metal-binding</keyword>
<keyword evidence="14" id="KW-0103">Bromodomain</keyword>
<feature type="region of interest" description="Disordered" evidence="18">
    <location>
        <begin position="659"/>
        <end position="708"/>
    </location>
</feature>
<dbReference type="Gene3D" id="2.30.30.490">
    <property type="match status" value="1"/>
</dbReference>
<dbReference type="GO" id="GO:0003682">
    <property type="term" value="F:chromatin binding"/>
    <property type="evidence" value="ECO:0007669"/>
    <property type="project" value="InterPro"/>
</dbReference>
<feature type="region of interest" description="Disordered" evidence="18">
    <location>
        <begin position="1250"/>
        <end position="1283"/>
    </location>
</feature>
<feature type="compositionally biased region" description="Polar residues" evidence="18">
    <location>
        <begin position="1584"/>
        <end position="1593"/>
    </location>
</feature>
<dbReference type="GO" id="GO:0032259">
    <property type="term" value="P:methylation"/>
    <property type="evidence" value="ECO:0007669"/>
    <property type="project" value="UniProtKB-KW"/>
</dbReference>
<evidence type="ECO:0000259" key="21">
    <source>
        <dbReference type="PROSITE" id="PS51038"/>
    </source>
</evidence>
<dbReference type="Gene3D" id="3.30.40.10">
    <property type="entry name" value="Zinc/RING finger domain, C3HC4 (zinc finger)"/>
    <property type="match status" value="1"/>
</dbReference>
<feature type="compositionally biased region" description="Low complexity" evidence="18">
    <location>
        <begin position="2685"/>
        <end position="2696"/>
    </location>
</feature>
<feature type="compositionally biased region" description="Basic and acidic residues" evidence="18">
    <location>
        <begin position="1538"/>
        <end position="1553"/>
    </location>
</feature>
<reference evidence="23" key="1">
    <citation type="submission" date="2020-05" db="UniProtKB">
        <authorList>
            <consortium name="EnsemblMetazoa"/>
        </authorList>
    </citation>
    <scope>IDENTIFICATION</scope>
    <source>
        <strain evidence="23">Aabys</strain>
    </source>
</reference>
<feature type="compositionally biased region" description="Low complexity" evidence="18">
    <location>
        <begin position="582"/>
        <end position="593"/>
    </location>
</feature>
<feature type="region of interest" description="Disordered" evidence="18">
    <location>
        <begin position="1788"/>
        <end position="1821"/>
    </location>
</feature>
<feature type="compositionally biased region" description="Polar residues" evidence="18">
    <location>
        <begin position="1151"/>
        <end position="1161"/>
    </location>
</feature>
<feature type="region of interest" description="Disordered" evidence="18">
    <location>
        <begin position="790"/>
        <end position="810"/>
    </location>
</feature>
<evidence type="ECO:0000256" key="18">
    <source>
        <dbReference type="SAM" id="MobiDB-lite"/>
    </source>
</evidence>
<dbReference type="PROSITE" id="PS50280">
    <property type="entry name" value="SET"/>
    <property type="match status" value="1"/>
</dbReference>
<evidence type="ECO:0000256" key="6">
    <source>
        <dbReference type="ARBA" id="ARBA00022679"/>
    </source>
</evidence>
<comment type="subcellular location">
    <subcellularLocation>
        <location evidence="2">Chromosome</location>
    </subcellularLocation>
    <subcellularLocation>
        <location evidence="1">Nucleus</location>
    </subcellularLocation>
</comment>
<dbReference type="SMART" id="SM00570">
    <property type="entry name" value="AWS"/>
    <property type="match status" value="1"/>
</dbReference>
<feature type="compositionally biased region" description="Low complexity" evidence="18">
    <location>
        <begin position="234"/>
        <end position="252"/>
    </location>
</feature>
<proteinExistence type="predicted"/>
<dbReference type="STRING" id="7370.A0A1I8MNE6"/>
<evidence type="ECO:0000256" key="5">
    <source>
        <dbReference type="ARBA" id="ARBA00022603"/>
    </source>
</evidence>
<organism evidence="23">
    <name type="scientific">Musca domestica</name>
    <name type="common">House fly</name>
    <dbReference type="NCBI Taxonomy" id="7370"/>
    <lineage>
        <taxon>Eukaryota</taxon>
        <taxon>Metazoa</taxon>
        <taxon>Ecdysozoa</taxon>
        <taxon>Arthropoda</taxon>
        <taxon>Hexapoda</taxon>
        <taxon>Insecta</taxon>
        <taxon>Pterygota</taxon>
        <taxon>Neoptera</taxon>
        <taxon>Endopterygota</taxon>
        <taxon>Diptera</taxon>
        <taxon>Brachycera</taxon>
        <taxon>Muscomorpha</taxon>
        <taxon>Muscoidea</taxon>
        <taxon>Muscidae</taxon>
        <taxon>Musca</taxon>
    </lineage>
</organism>
<evidence type="ECO:0000256" key="11">
    <source>
        <dbReference type="ARBA" id="ARBA00022833"/>
    </source>
</evidence>
<feature type="region of interest" description="Disordered" evidence="18">
    <location>
        <begin position="2670"/>
        <end position="2733"/>
    </location>
</feature>
<feature type="compositionally biased region" description="Basic and acidic residues" evidence="18">
    <location>
        <begin position="7"/>
        <end position="38"/>
    </location>
</feature>
<dbReference type="SMART" id="SM00508">
    <property type="entry name" value="PostSET"/>
    <property type="match status" value="1"/>
</dbReference>
<dbReference type="SMART" id="SM00439">
    <property type="entry name" value="BAH"/>
    <property type="match status" value="1"/>
</dbReference>
<dbReference type="InterPro" id="IPR006560">
    <property type="entry name" value="AWS_dom"/>
</dbReference>
<feature type="region of interest" description="Disordered" evidence="18">
    <location>
        <begin position="1334"/>
        <end position="1366"/>
    </location>
</feature>
<keyword evidence="17" id="KW-0539">Nucleus</keyword>
<evidence type="ECO:0000256" key="16">
    <source>
        <dbReference type="ARBA" id="ARBA00023163"/>
    </source>
</evidence>
<dbReference type="Pfam" id="PF00856">
    <property type="entry name" value="SET"/>
    <property type="match status" value="1"/>
</dbReference>
<feature type="compositionally biased region" description="Polar residues" evidence="18">
    <location>
        <begin position="551"/>
        <end position="562"/>
    </location>
</feature>
<protein>
    <recommendedName>
        <fullName evidence="24">Histone-lysine N-methyltransferase ash1</fullName>
    </recommendedName>
</protein>
<dbReference type="InterPro" id="IPR046341">
    <property type="entry name" value="SET_dom_sf"/>
</dbReference>
<keyword evidence="16" id="KW-0804">Transcription</keyword>
<feature type="region of interest" description="Disordered" evidence="18">
    <location>
        <begin position="729"/>
        <end position="760"/>
    </location>
</feature>
<keyword evidence="4" id="KW-0597">Phosphoprotein</keyword>
<feature type="region of interest" description="Disordered" evidence="18">
    <location>
        <begin position="2386"/>
        <end position="2418"/>
    </location>
</feature>
<dbReference type="OrthoDB" id="79252at2759"/>
<feature type="compositionally biased region" description="Basic residues" evidence="18">
    <location>
        <begin position="531"/>
        <end position="540"/>
    </location>
</feature>
<dbReference type="GO" id="GO:0009792">
    <property type="term" value="P:embryo development ending in birth or egg hatching"/>
    <property type="evidence" value="ECO:0007669"/>
    <property type="project" value="UniProtKB-ARBA"/>
</dbReference>
<feature type="domain" description="SET" evidence="19">
    <location>
        <begin position="1955"/>
        <end position="2071"/>
    </location>
</feature>
<dbReference type="GO" id="GO:0042800">
    <property type="term" value="F:histone H3K4 methyltransferase activity"/>
    <property type="evidence" value="ECO:0007669"/>
    <property type="project" value="TreeGrafter"/>
</dbReference>
<evidence type="ECO:0000256" key="10">
    <source>
        <dbReference type="ARBA" id="ARBA00022771"/>
    </source>
</evidence>
<evidence type="ECO:0008006" key="24">
    <source>
        <dbReference type="Google" id="ProtNLM"/>
    </source>
</evidence>
<evidence type="ECO:0000313" key="23">
    <source>
        <dbReference type="EnsemblMetazoa" id="MDOA006797-PB"/>
    </source>
</evidence>
<feature type="compositionally biased region" description="Basic residues" evidence="18">
    <location>
        <begin position="39"/>
        <end position="50"/>
    </location>
</feature>
<dbReference type="PROSITE" id="PS50868">
    <property type="entry name" value="POST_SET"/>
    <property type="match status" value="1"/>
</dbReference>
<dbReference type="SMART" id="SM00249">
    <property type="entry name" value="PHD"/>
    <property type="match status" value="1"/>
</dbReference>
<name>A0A1I8MNE6_MUSDO</name>
<keyword evidence="7" id="KW-0949">S-adenosyl-L-methionine</keyword>
<keyword evidence="13" id="KW-0805">Transcription regulation</keyword>
<dbReference type="VEuPathDB" id="VectorBase:MDOMA2_005715"/>
<feature type="compositionally biased region" description="Low complexity" evidence="18">
    <location>
        <begin position="514"/>
        <end position="530"/>
    </location>
</feature>
<feature type="region of interest" description="Disordered" evidence="18">
    <location>
        <begin position="1"/>
        <end position="110"/>
    </location>
</feature>
<dbReference type="SUPFAM" id="SSF57903">
    <property type="entry name" value="FYVE/PHD zinc finger"/>
    <property type="match status" value="1"/>
</dbReference>
<evidence type="ECO:0000256" key="8">
    <source>
        <dbReference type="ARBA" id="ARBA00022723"/>
    </source>
</evidence>
<keyword evidence="12" id="KW-0156">Chromatin regulator</keyword>
<dbReference type="SUPFAM" id="SSF82199">
    <property type="entry name" value="SET domain"/>
    <property type="match status" value="1"/>
</dbReference>
<feature type="region of interest" description="Disordered" evidence="18">
    <location>
        <begin position="1104"/>
        <end position="1134"/>
    </location>
</feature>
<evidence type="ECO:0000259" key="19">
    <source>
        <dbReference type="PROSITE" id="PS50280"/>
    </source>
</evidence>
<dbReference type="InterPro" id="IPR001965">
    <property type="entry name" value="Znf_PHD"/>
</dbReference>
<dbReference type="GO" id="GO:0030154">
    <property type="term" value="P:cell differentiation"/>
    <property type="evidence" value="ECO:0007669"/>
    <property type="project" value="UniProtKB-ARBA"/>
</dbReference>
<dbReference type="GO" id="GO:0018991">
    <property type="term" value="P:egg-laying behavior"/>
    <property type="evidence" value="ECO:0007669"/>
    <property type="project" value="UniProtKB-ARBA"/>
</dbReference>
<feature type="compositionally biased region" description="Basic residues" evidence="18">
    <location>
        <begin position="1562"/>
        <end position="1574"/>
    </location>
</feature>
<evidence type="ECO:0000256" key="1">
    <source>
        <dbReference type="ARBA" id="ARBA00004123"/>
    </source>
</evidence>
<dbReference type="Pfam" id="PF20826">
    <property type="entry name" value="PHD_5"/>
    <property type="match status" value="1"/>
</dbReference>
<feature type="compositionally biased region" description="Polar residues" evidence="18">
    <location>
        <begin position="2387"/>
        <end position="2397"/>
    </location>
</feature>
<feature type="compositionally biased region" description="Gly residues" evidence="18">
    <location>
        <begin position="677"/>
        <end position="686"/>
    </location>
</feature>
<feature type="region of interest" description="Disordered" evidence="18">
    <location>
        <begin position="1455"/>
        <end position="1645"/>
    </location>
</feature>
<dbReference type="eggNOG" id="KOG1083">
    <property type="taxonomic scope" value="Eukaryota"/>
</dbReference>
<dbReference type="GO" id="GO:0003006">
    <property type="term" value="P:developmental process involved in reproduction"/>
    <property type="evidence" value="ECO:0007669"/>
    <property type="project" value="UniProtKB-ARBA"/>
</dbReference>
<dbReference type="VEuPathDB" id="VectorBase:MDOA006797"/>
<keyword evidence="3" id="KW-0158">Chromosome</keyword>
<dbReference type="PROSITE" id="PS01359">
    <property type="entry name" value="ZF_PHD_1"/>
    <property type="match status" value="1"/>
</dbReference>
<sequence>MSTSNDAKTRNVSDLQHQQRKEQTTHENKNEHESSQKDNKHKKRHEKKKITNSTATAASTSSSSAATSNSRSSSSSNHSISNSNSSNSSHTSTSNSSTTSSNSSNNNSNSSHLHVSNIALATQFSIQRTDSDGCLRMKISAIRPSTTATGGQNKKVATATAAASAAAAVAAPKDQGEAKLVNISHSLESIKLKISPPPPPPSTSANKQTTSSSSSGVGESKRNKSEEKMKTLLSTPPTASTSSTTTTTTMMTTTPMSVIVSPCAVREKNDLSLASLIPSLTKTTMAGGGAESDITDSGCSEATNTTIATTGPEKPSKRKVKRKKALLKGALEAKRTLKTLKTLINSQQNNAFSTDSEDDEPLSNKLLPNVAAAAAAATTTQRAPRLLLTAVGVKHNSNNMLGSQLLAGLTLNSSTTGGGGVGGGSDHIGLSSSDNDLPNIRAAVERVVGDSDDDDDDDVMLSHYPKAKTKYQSTLLQDFNEKTQMLGQNSKSSESEPPKISQVMAQHEILAHINSNSQSESVASSSASVVNKKRRGRPKKPDKPPPPLRDVTQNSMSSSSPLHNMLPHKVANINESADSGVISTTSISTQSTSPHPCTTLASSASGNDATSSPHSPNKTVNNTPEKQHQQLNETASSSSTSKPKIDIALLDKRMYATERVLYPPPRNKRRQSMSAALGGGGGGGATGEKCRNNAPANNSHQITATKDDLQLDPVWRKIDVNRKFRRPSVCSTTGGGNSGGGGGGGYKSDGGLTDTDRRSIRDRSIKSTVCSKILAAKSGYVSDYGSSSFRVTSKHSKHSHNSGYKSDASCKSRYSTKSCASRKSRAKSCGYRSDCKESVLGTSSKSSKFRRKRRASIMPKSTMGSLKDEQDILQLAGLSLGQSSEESNEYVCKPSLEKLPTTSASKKYGEINRYIATGEYFGRGSSSKSFASLSSSNQAKIFDLSLDLPGTPTQAKIALHQRKNSTTSEFAHDLLMQLPGAQHPARKIKSRRSSVASYCSSFYSVGTTKIRKRRRKKLFRFHNSSSSKNSVIDSKLLTEIEILTNTFASRCRIQTTTTTAAAGISDKVSAASGGNVSLKEKLMAEANKLKQSFAAAAAAAQAASSSNTAALPSNTVSKRGDARDKKSLKKRKMSENLDFAMLSARAEGSAATPSGTPHQGTSSSSKRRHKKASSSSPDDHKLPLKKRHYLLTPGEKSSEVAVAVAAKLFANNSEAWAAAAAAAKTTANTKSQQQFNARTAKANLTPKKRHLLQQHQGHHHHHHHAPHSISEDSSSNKTGSTLSPLRVAVGDSISGGKLLDISPQSLNSLKQVTEAVNKKRSRLEGLVSRIATTNHQGDEVGAGKNKSQLSSTLQIESESSSCPPPGVFEPSVELEIQIPPMAKLSDSATGIITKSEIESPLLMDINKSYEVVPPKSNGQRGVVESLLNKTGGNLILKRKRKKINRTGFPTIRRKKRKVQENLGLDDVTADNEEGDHRLDSSPTKVSPTVGSLTNHPAKKCDRVPQEGETSQTFMERNNRTPRLSVVALERLQESPQTNREKTERAEATKDQNAKTEQPTTPKSRHGRREVKRKLDKQEKVVADVSSTVVQKLSKSLPAKTIDDDDDKPLASRARRRSKPLKETKASNKEATGDITTTKRKAPSAISKTVKSLLDANIKLPAGIDPSSLMSCKIKLKRRNSIHPLAITAKCQTVAPRPSLPIEIEPTREEIELAAAAKDCNLNYEEHDVLPLHENLHYVSTEGAEQSDTSEEKLSTYSSSSSKKSKLGKKTYLVAGLFSDYFKVTPVAGSNGNNSGNKKGANKKDGSGDKKTDGDNKQLGAGDKIAEAKDAKEVIETMAVTPTLPPPPYCERYFRRTQYDFELPYDIWWAYTNSKLPSRITVASWNFRKIRTNIYAENVKPPPIAAYDHPMCNCKPDMGCGDNCLNRMVYTECSPSNCPTREKCRNQKIQKHEIAPGVERFMTENKGWGVRTKLPIPKGTYILEYVGEVVTEREFKDRMASIYLNDTHHYCLHLDGGLVIDGHRMGSDCRFVNHSCEPNCEIQKWSVNGLSRMALFAKRPIQEGEELTYDYNFSLFNPSEGQPCRCNTPNCRGVIGGKSQRIKPLPVEAKAPSETPSKGDAKGRQRKRKAKKNTQKQTPKDAPTPTRMHPLSERERKFVKQYSIFLIRNFEKIRAKTMLRKAADRAETQTPSTTPATSPSPLMPGAISQRRPSTPASLAAQITALCTARNIKTRGLTLAVQDPELEKMAKMAKILRDICTSLEAVKNPENNLSLVSLTLSNSTLAGANKKKKASLKSQQKAELHDFKSIQSNVEQGFYKQPSEFNMDMEKLFKDTRMLLEKNDAAKLQLLEALEKSFVEEKQKQYSALLEILGDEALLKDFREPLAATPTTPAQQDEQNNTTTTDHNPSMPCSSSSSTSNEDIIRCICGLFKDEGLMIQCARCMVWQHTECTKADVKADNYLCERCEPREVDREIPLDDFTEEGHRYYLTLMRGKDLQVRQGDAVYVLRDIPVKDAAGNVVPTQKHTYETIGGIDYNECDIFRVERLWKDDKGERFIFGHHFLRPHETFHEPSRKFYPNEVVRVPLYEVVPINLVIGRCWVLDRTTFCKGRPIECNDETHCFICELRVDKSARFFSKAKTNHPTCTKSYAFRKFDEKLRISKTYAPHDVDPALLKPRKQKTDSECPSIASSSPAVAAENNVVGGGHTAKQLDTNKTPQSSNKSKRQSSKSPATVIATTTMTIRTAASPKITLKEKRSHLENVLKSLKLRQKLTKPMANNNETPLDLSYLLSGRGARQRKTPLAIRKDFV</sequence>
<gene>
    <name evidence="23" type="primary">101901319</name>
</gene>
<evidence type="ECO:0000256" key="9">
    <source>
        <dbReference type="ARBA" id="ARBA00022737"/>
    </source>
</evidence>
<feature type="compositionally biased region" description="Gly residues" evidence="18">
    <location>
        <begin position="733"/>
        <end position="748"/>
    </location>
</feature>
<dbReference type="InterPro" id="IPR043151">
    <property type="entry name" value="BAH_sf"/>
</dbReference>
<feature type="compositionally biased region" description="Low complexity" evidence="18">
    <location>
        <begin position="51"/>
        <end position="110"/>
    </location>
</feature>
<feature type="compositionally biased region" description="Polar residues" evidence="18">
    <location>
        <begin position="1271"/>
        <end position="1283"/>
    </location>
</feature>
<dbReference type="SMART" id="SM00317">
    <property type="entry name" value="SET"/>
    <property type="match status" value="1"/>
</dbReference>
<feature type="domain" description="AWS" evidence="22">
    <location>
        <begin position="1906"/>
        <end position="1952"/>
    </location>
</feature>
<feature type="compositionally biased region" description="Polar residues" evidence="18">
    <location>
        <begin position="1480"/>
        <end position="1494"/>
    </location>
</feature>
<feature type="region of interest" description="Disordered" evidence="18">
    <location>
        <begin position="581"/>
        <end position="644"/>
    </location>
</feature>
<feature type="compositionally biased region" description="Basic and acidic residues" evidence="18">
    <location>
        <begin position="219"/>
        <end position="230"/>
    </location>
</feature>
<dbReference type="GO" id="GO:0010557">
    <property type="term" value="P:positive regulation of macromolecule biosynthetic process"/>
    <property type="evidence" value="ECO:0007669"/>
    <property type="project" value="UniProtKB-ARBA"/>
</dbReference>
<dbReference type="InterPro" id="IPR001214">
    <property type="entry name" value="SET_dom"/>
</dbReference>
<dbReference type="InterPro" id="IPR001025">
    <property type="entry name" value="BAH_dom"/>
</dbReference>
<dbReference type="PANTHER" id="PTHR46147:SF3">
    <property type="entry name" value="HISTONE-LYSINE N-METHYLTRANSFERASE ASH1"/>
    <property type="match status" value="1"/>
</dbReference>
<evidence type="ECO:0000256" key="14">
    <source>
        <dbReference type="ARBA" id="ARBA00023117"/>
    </source>
</evidence>
<dbReference type="CDD" id="cd19174">
    <property type="entry name" value="SET_ASH1L"/>
    <property type="match status" value="1"/>
</dbReference>
<feature type="compositionally biased region" description="Low complexity" evidence="18">
    <location>
        <begin position="1347"/>
        <end position="1361"/>
    </location>
</feature>
<dbReference type="PANTHER" id="PTHR46147">
    <property type="entry name" value="HISTONE-LYSINE N-METHYLTRANSFERASE ASH1"/>
    <property type="match status" value="1"/>
</dbReference>
<dbReference type="GO" id="GO:0008270">
    <property type="term" value="F:zinc ion binding"/>
    <property type="evidence" value="ECO:0007669"/>
    <property type="project" value="UniProtKB-KW"/>
</dbReference>
<dbReference type="Pfam" id="PF17907">
    <property type="entry name" value="AWS"/>
    <property type="match status" value="1"/>
</dbReference>
<feature type="region of interest" description="Disordered" evidence="18">
    <location>
        <begin position="190"/>
        <end position="252"/>
    </location>
</feature>
<feature type="compositionally biased region" description="Low complexity" evidence="18">
    <location>
        <begin position="2189"/>
        <end position="2199"/>
    </location>
</feature>
<evidence type="ECO:0000256" key="7">
    <source>
        <dbReference type="ARBA" id="ARBA00022691"/>
    </source>
</evidence>
<evidence type="ECO:0000256" key="3">
    <source>
        <dbReference type="ARBA" id="ARBA00022454"/>
    </source>
</evidence>
<feature type="region of interest" description="Disordered" evidence="18">
    <location>
        <begin position="2180"/>
        <end position="2212"/>
    </location>
</feature>
<evidence type="ECO:0000256" key="4">
    <source>
        <dbReference type="ARBA" id="ARBA00022553"/>
    </source>
</evidence>
<feature type="compositionally biased region" description="Basic and acidic residues" evidence="18">
    <location>
        <begin position="1619"/>
        <end position="1631"/>
    </location>
</feature>
<dbReference type="EnsemblMetazoa" id="MDOA006797-RC">
    <property type="protein sequence ID" value="MDOA006797-PC"/>
    <property type="gene ID" value="MDOA006797"/>
</dbReference>
<dbReference type="CDD" id="cd15548">
    <property type="entry name" value="PHD_ASH1L"/>
    <property type="match status" value="1"/>
</dbReference>
<feature type="compositionally biased region" description="Polar residues" evidence="18">
    <location>
        <begin position="295"/>
        <end position="309"/>
    </location>
</feature>
<keyword evidence="11" id="KW-0862">Zinc</keyword>
<feature type="compositionally biased region" description="Polar residues" evidence="18">
    <location>
        <begin position="694"/>
        <end position="704"/>
    </location>
</feature>
<feature type="compositionally biased region" description="Polar residues" evidence="18">
    <location>
        <begin position="594"/>
        <end position="642"/>
    </location>
</feature>
<evidence type="ECO:0000256" key="15">
    <source>
        <dbReference type="ARBA" id="ARBA00023159"/>
    </source>
</evidence>
<feature type="compositionally biased region" description="Basic and acidic residues" evidence="18">
    <location>
        <begin position="1801"/>
        <end position="1815"/>
    </location>
</feature>
<dbReference type="EnsemblMetazoa" id="MDOA006797-RB">
    <property type="protein sequence ID" value="MDOA006797-PB"/>
    <property type="gene ID" value="MDOA006797"/>
</dbReference>
<keyword evidence="9" id="KW-0677">Repeat</keyword>
<dbReference type="FunFam" id="2.170.270.10:FF:000011">
    <property type="entry name" value="Histone-lysine N-methyltransferase"/>
    <property type="match status" value="1"/>
</dbReference>
<dbReference type="InterPro" id="IPR013083">
    <property type="entry name" value="Znf_RING/FYVE/PHD"/>
</dbReference>
<evidence type="ECO:0000256" key="13">
    <source>
        <dbReference type="ARBA" id="ARBA00023015"/>
    </source>
</evidence>
<feature type="compositionally biased region" description="Basic residues" evidence="18">
    <location>
        <begin position="2123"/>
        <end position="2133"/>
    </location>
</feature>
<dbReference type="Pfam" id="PF01426">
    <property type="entry name" value="BAH"/>
    <property type="match status" value="1"/>
</dbReference>
<dbReference type="FunFam" id="2.30.30.490:FF:000039">
    <property type="entry name" value="Histone-lysine N-methyltransferase ash1"/>
    <property type="match status" value="1"/>
</dbReference>
<keyword evidence="6" id="KW-0808">Transferase</keyword>
<evidence type="ECO:0000256" key="17">
    <source>
        <dbReference type="ARBA" id="ARBA00023242"/>
    </source>
</evidence>
<feature type="compositionally biased region" description="Low complexity" evidence="18">
    <location>
        <begin position="1788"/>
        <end position="1798"/>
    </location>
</feature>
<keyword evidence="10" id="KW-0863">Zinc-finger</keyword>
<dbReference type="InterPro" id="IPR019786">
    <property type="entry name" value="Zinc_finger_PHD-type_CS"/>
</dbReference>
<feature type="compositionally biased region" description="Basic residues" evidence="18">
    <location>
        <begin position="1250"/>
        <end position="1266"/>
    </location>
</feature>
<dbReference type="KEGG" id="mde:101901319"/>
<dbReference type="GO" id="GO:0005694">
    <property type="term" value="C:chromosome"/>
    <property type="evidence" value="ECO:0007669"/>
    <property type="project" value="UniProtKB-SubCell"/>
</dbReference>
<feature type="region of interest" description="Disordered" evidence="18">
    <location>
        <begin position="1146"/>
        <end position="1184"/>
    </location>
</feature>
<dbReference type="InterPro" id="IPR003616">
    <property type="entry name" value="Post-SET_dom"/>
</dbReference>
<dbReference type="FunFam" id="3.30.40.10:FF:000113">
    <property type="entry name" value="Histone-lysine N-methyltransferase"/>
    <property type="match status" value="1"/>
</dbReference>
<evidence type="ECO:0000259" key="22">
    <source>
        <dbReference type="PROSITE" id="PS51215"/>
    </source>
</evidence>
<feature type="region of interest" description="Disordered" evidence="18">
    <location>
        <begin position="283"/>
        <end position="322"/>
    </location>
</feature>
<keyword evidence="5" id="KW-0489">Methyltransferase</keyword>
<feature type="compositionally biased region" description="Low complexity" evidence="18">
    <location>
        <begin position="203"/>
        <end position="215"/>
    </location>
</feature>
<feature type="domain" description="Post-SET" evidence="20">
    <location>
        <begin position="2079"/>
        <end position="2095"/>
    </location>
</feature>
<accession>A0A1I8MNE6</accession>
<dbReference type="GO" id="GO:0005654">
    <property type="term" value="C:nucleoplasm"/>
    <property type="evidence" value="ECO:0007669"/>
    <property type="project" value="TreeGrafter"/>
</dbReference>
<feature type="region of interest" description="Disordered" evidence="18">
    <location>
        <begin position="514"/>
        <end position="565"/>
    </location>
</feature>
<dbReference type="Gene3D" id="2.170.270.10">
    <property type="entry name" value="SET domain"/>
    <property type="match status" value="1"/>
</dbReference>
<dbReference type="CDD" id="cd04717">
    <property type="entry name" value="BAH_polybromo"/>
    <property type="match status" value="1"/>
</dbReference>
<dbReference type="RefSeq" id="XP_011294066.2">
    <property type="nucleotide sequence ID" value="XM_011295764.3"/>
</dbReference>
<dbReference type="PROSITE" id="PS51038">
    <property type="entry name" value="BAH"/>
    <property type="match status" value="1"/>
</dbReference>
<dbReference type="InterPro" id="IPR043319">
    <property type="entry name" value="PHD_ASH1L"/>
</dbReference>
<dbReference type="InterPro" id="IPR011011">
    <property type="entry name" value="Znf_FYVE_PHD"/>
</dbReference>
<dbReference type="GO" id="GO:0006355">
    <property type="term" value="P:regulation of DNA-templated transcription"/>
    <property type="evidence" value="ECO:0007669"/>
    <property type="project" value="TreeGrafter"/>
</dbReference>
<evidence type="ECO:0000256" key="12">
    <source>
        <dbReference type="ARBA" id="ARBA00022853"/>
    </source>
</evidence>
<feature type="domain" description="BAH" evidence="21">
    <location>
        <begin position="2518"/>
        <end position="2638"/>
    </location>
</feature>
<keyword evidence="15" id="KW-0010">Activator</keyword>
<evidence type="ECO:0000259" key="20">
    <source>
        <dbReference type="PROSITE" id="PS50868"/>
    </source>
</evidence>
<feature type="region of interest" description="Disordered" evidence="18">
    <location>
        <begin position="2096"/>
        <end position="2153"/>
    </location>
</feature>
<feature type="region of interest" description="Disordered" evidence="18">
    <location>
        <begin position="1741"/>
        <end position="1762"/>
    </location>
</feature>
<dbReference type="PROSITE" id="PS51215">
    <property type="entry name" value="AWS"/>
    <property type="match status" value="1"/>
</dbReference>